<sequence>MERVENSAAALSVGKLSFSYKTKKTVLKNISFTVPLGDVLTILGPNGSGKTTLLNCILRNISGYSGEIQVLGKLLQNYTTKEYAAAVAYVPQLSQLNFDYTVEEFTLMGCNPHKSFLAQPTEEDYALVAQSLRQLGIYELKDSLMGEISGGERQLVYIARAITQQPKLIIMDEPTSALDYSNQYKVIQMLKSLNQNGYSIILTSHNPEYAYMLGGHVAMLYKGEKFLHGKVSELMTEENLTEMYGTEIKVRYLPEFDTNICIRTD</sequence>
<dbReference type="Gene3D" id="3.40.50.300">
    <property type="entry name" value="P-loop containing nucleotide triphosphate hydrolases"/>
    <property type="match status" value="1"/>
</dbReference>
<dbReference type="RefSeq" id="WP_302928087.1">
    <property type="nucleotide sequence ID" value="NZ_JAJEPW010000008.1"/>
</dbReference>
<dbReference type="InterPro" id="IPR027417">
    <property type="entry name" value="P-loop_NTPase"/>
</dbReference>
<proteinExistence type="inferred from homology"/>
<evidence type="ECO:0000259" key="5">
    <source>
        <dbReference type="PROSITE" id="PS50893"/>
    </source>
</evidence>
<evidence type="ECO:0000256" key="1">
    <source>
        <dbReference type="ARBA" id="ARBA00005417"/>
    </source>
</evidence>
<dbReference type="PANTHER" id="PTHR42734:SF6">
    <property type="entry name" value="MOLYBDATE IMPORT ATP-BINDING PROTEIN MOLC"/>
    <property type="match status" value="1"/>
</dbReference>
<evidence type="ECO:0000313" key="6">
    <source>
        <dbReference type="EMBL" id="MCC2128779.1"/>
    </source>
</evidence>
<protein>
    <submittedName>
        <fullName evidence="6">ABC transporter ATP-binding protein</fullName>
    </submittedName>
</protein>
<dbReference type="Proteomes" id="UP001199319">
    <property type="component" value="Unassembled WGS sequence"/>
</dbReference>
<dbReference type="Pfam" id="PF00005">
    <property type="entry name" value="ABC_tran"/>
    <property type="match status" value="1"/>
</dbReference>
<dbReference type="InterPro" id="IPR003439">
    <property type="entry name" value="ABC_transporter-like_ATP-bd"/>
</dbReference>
<dbReference type="AlphaFoldDB" id="A0AAE3DEZ9"/>
<evidence type="ECO:0000256" key="4">
    <source>
        <dbReference type="ARBA" id="ARBA00022840"/>
    </source>
</evidence>
<dbReference type="EMBL" id="JAJEPW010000008">
    <property type="protein sequence ID" value="MCC2128779.1"/>
    <property type="molecule type" value="Genomic_DNA"/>
</dbReference>
<reference evidence="6" key="1">
    <citation type="submission" date="2021-10" db="EMBL/GenBank/DDBJ databases">
        <title>Anaerobic single-cell dispensing facilitates the cultivation of human gut bacteria.</title>
        <authorList>
            <person name="Afrizal A."/>
        </authorList>
    </citation>
    <scope>NUCLEOTIDE SEQUENCE</scope>
    <source>
        <strain evidence="6">CLA-AA-H272</strain>
    </source>
</reference>
<gene>
    <name evidence="6" type="ORF">LKD37_04455</name>
</gene>
<evidence type="ECO:0000256" key="2">
    <source>
        <dbReference type="ARBA" id="ARBA00022448"/>
    </source>
</evidence>
<dbReference type="GO" id="GO:0016887">
    <property type="term" value="F:ATP hydrolysis activity"/>
    <property type="evidence" value="ECO:0007669"/>
    <property type="project" value="InterPro"/>
</dbReference>
<keyword evidence="4 6" id="KW-0067">ATP-binding</keyword>
<dbReference type="InterPro" id="IPR050153">
    <property type="entry name" value="Metal_Ion_Import_ABC"/>
</dbReference>
<name>A0AAE3DEZ9_9FIRM</name>
<organism evidence="6 7">
    <name type="scientific">Brotocaccenecus cirricatena</name>
    <dbReference type="NCBI Taxonomy" id="3064195"/>
    <lineage>
        <taxon>Bacteria</taxon>
        <taxon>Bacillati</taxon>
        <taxon>Bacillota</taxon>
        <taxon>Clostridia</taxon>
        <taxon>Eubacteriales</taxon>
        <taxon>Oscillospiraceae</taxon>
        <taxon>Brotocaccenecus</taxon>
    </lineage>
</organism>
<feature type="domain" description="ABC transporter" evidence="5">
    <location>
        <begin position="11"/>
        <end position="247"/>
    </location>
</feature>
<dbReference type="GO" id="GO:0005524">
    <property type="term" value="F:ATP binding"/>
    <property type="evidence" value="ECO:0007669"/>
    <property type="project" value="UniProtKB-KW"/>
</dbReference>
<evidence type="ECO:0000256" key="3">
    <source>
        <dbReference type="ARBA" id="ARBA00022741"/>
    </source>
</evidence>
<keyword evidence="3" id="KW-0547">Nucleotide-binding</keyword>
<dbReference type="InterPro" id="IPR003593">
    <property type="entry name" value="AAA+_ATPase"/>
</dbReference>
<accession>A0AAE3DEZ9</accession>
<comment type="caution">
    <text evidence="6">The sequence shown here is derived from an EMBL/GenBank/DDBJ whole genome shotgun (WGS) entry which is preliminary data.</text>
</comment>
<dbReference type="SUPFAM" id="SSF52540">
    <property type="entry name" value="P-loop containing nucleoside triphosphate hydrolases"/>
    <property type="match status" value="1"/>
</dbReference>
<dbReference type="PROSITE" id="PS50893">
    <property type="entry name" value="ABC_TRANSPORTER_2"/>
    <property type="match status" value="1"/>
</dbReference>
<keyword evidence="7" id="KW-1185">Reference proteome</keyword>
<dbReference type="FunFam" id="3.40.50.300:FF:000134">
    <property type="entry name" value="Iron-enterobactin ABC transporter ATP-binding protein"/>
    <property type="match status" value="1"/>
</dbReference>
<evidence type="ECO:0000313" key="7">
    <source>
        <dbReference type="Proteomes" id="UP001199319"/>
    </source>
</evidence>
<keyword evidence="2" id="KW-0813">Transport</keyword>
<comment type="similarity">
    <text evidence="1">Belongs to the ABC transporter superfamily.</text>
</comment>
<dbReference type="SMART" id="SM00382">
    <property type="entry name" value="AAA"/>
    <property type="match status" value="1"/>
</dbReference>
<dbReference type="PANTHER" id="PTHR42734">
    <property type="entry name" value="METAL TRANSPORT SYSTEM ATP-BINDING PROTEIN TM_0124-RELATED"/>
    <property type="match status" value="1"/>
</dbReference>